<protein>
    <submittedName>
        <fullName evidence="1">Uncharacterized protein</fullName>
    </submittedName>
</protein>
<gene>
    <name evidence="1" type="ORF">LCI18_000759</name>
</gene>
<name>A0ACD3YLJ1_FUSSC</name>
<proteinExistence type="predicted"/>
<organism evidence="1 2">
    <name type="scientific">Fusarium solani subsp. cucurbitae</name>
    <name type="common">Neocosmosporum cucurbitae</name>
    <dbReference type="NCBI Taxonomy" id="2747967"/>
    <lineage>
        <taxon>Eukaryota</taxon>
        <taxon>Fungi</taxon>
        <taxon>Dikarya</taxon>
        <taxon>Ascomycota</taxon>
        <taxon>Pezizomycotina</taxon>
        <taxon>Sordariomycetes</taxon>
        <taxon>Hypocreomycetidae</taxon>
        <taxon>Hypocreales</taxon>
        <taxon>Nectriaceae</taxon>
        <taxon>Fusarium</taxon>
        <taxon>Fusarium solani species complex</taxon>
    </lineage>
</organism>
<reference evidence="1" key="1">
    <citation type="submission" date="2021-11" db="EMBL/GenBank/DDBJ databases">
        <title>Fusarium solani-melongenae Genome sequencing and assembly.</title>
        <authorList>
            <person name="Xie S."/>
            <person name="Huang L."/>
            <person name="Zhang X."/>
        </authorList>
    </citation>
    <scope>NUCLEOTIDE SEQUENCE</scope>
    <source>
        <strain evidence="1">CRI 24-3</strain>
    </source>
</reference>
<sequence length="315" mass="35700">MNAAALSAQAPFPLTVRDEKCGFEGNSDMYGLGIRLSIYMQWLSAFLWRTFYPQGLRPVSNTYLIFIFAIFVAILDLTAQARPTYAVEMLVLAYIIFGGFYVVLWDNFLEKETTLADRQTVSWLVREISGFSLCGAIAAYYFWFWLRGIHSDSFLPTPCGSYAFIYAKVPLYNRHVTNILSATFALFLYGVISQLVDMLRDLWAYVVGRGAPPPADEQRNKLRRWVGEYFEIFAPYLRIFALLGSILSIELTLYWNGVTDVYSVSTTGQLIPLVIGIFGLAQFPYAPVVDYIVKIARDWECIRQSEVEAGGVTVT</sequence>
<evidence type="ECO:0000313" key="2">
    <source>
        <dbReference type="Proteomes" id="UP000830768"/>
    </source>
</evidence>
<keyword evidence="2" id="KW-1185">Reference proteome</keyword>
<dbReference type="Proteomes" id="UP000830768">
    <property type="component" value="Chromosome 1"/>
</dbReference>
<evidence type="ECO:0000313" key="1">
    <source>
        <dbReference type="EMBL" id="UPK89824.1"/>
    </source>
</evidence>
<dbReference type="EMBL" id="CP090030">
    <property type="protein sequence ID" value="UPK89824.1"/>
    <property type="molecule type" value="Genomic_DNA"/>
</dbReference>
<accession>A0ACD3YLJ1</accession>